<evidence type="ECO:0000256" key="1">
    <source>
        <dbReference type="ARBA" id="ARBA00010605"/>
    </source>
</evidence>
<keyword evidence="11" id="KW-1185">Reference proteome</keyword>
<dbReference type="GO" id="GO:0005840">
    <property type="term" value="C:ribosome"/>
    <property type="evidence" value="ECO:0007669"/>
    <property type="project" value="UniProtKB-KW"/>
</dbReference>
<evidence type="ECO:0000256" key="6">
    <source>
        <dbReference type="ARBA" id="ARBA00035292"/>
    </source>
</evidence>
<keyword evidence="4 10" id="KW-0689">Ribosomal protein</keyword>
<evidence type="ECO:0000313" key="10">
    <source>
        <dbReference type="EMBL" id="MBS8122352.1"/>
    </source>
</evidence>
<dbReference type="InterPro" id="IPR036935">
    <property type="entry name" value="Ribosomal_bL9_N_sf"/>
</dbReference>
<evidence type="ECO:0000259" key="9">
    <source>
        <dbReference type="Pfam" id="PF03948"/>
    </source>
</evidence>
<dbReference type="InterPro" id="IPR020069">
    <property type="entry name" value="Ribosomal_bL9_C"/>
</dbReference>
<dbReference type="InterPro" id="IPR020070">
    <property type="entry name" value="Ribosomal_bL9_N"/>
</dbReference>
<organism evidence="10 11">
    <name type="scientific">Candidatus Vampirococcus lugosii</name>
    <dbReference type="NCBI Taxonomy" id="2789015"/>
    <lineage>
        <taxon>Bacteria</taxon>
        <taxon>Candidatus Absconditibacteriota</taxon>
        <taxon>Vampirococcus</taxon>
    </lineage>
</organism>
<gene>
    <name evidence="10" type="ORF">VAMP_325n59</name>
</gene>
<protein>
    <recommendedName>
        <fullName evidence="6">Large ribosomal subunit protein bL9</fullName>
    </recommendedName>
    <alternativeName>
        <fullName evidence="7">50S ribosomal protein L9</fullName>
    </alternativeName>
</protein>
<feature type="domain" description="Ribosomal protein L9" evidence="8">
    <location>
        <begin position="5"/>
        <end position="48"/>
    </location>
</feature>
<evidence type="ECO:0000256" key="7">
    <source>
        <dbReference type="ARBA" id="ARBA00035456"/>
    </source>
</evidence>
<comment type="caution">
    <text evidence="10">The sequence shown here is derived from an EMBL/GenBank/DDBJ whole genome shotgun (WGS) entry which is preliminary data.</text>
</comment>
<dbReference type="Pfam" id="PF01281">
    <property type="entry name" value="Ribosomal_L9_N"/>
    <property type="match status" value="1"/>
</dbReference>
<evidence type="ECO:0000256" key="4">
    <source>
        <dbReference type="ARBA" id="ARBA00022980"/>
    </source>
</evidence>
<dbReference type="RefSeq" id="WP_213349791.1">
    <property type="nucleotide sequence ID" value="NZ_JAEDAM010000077.1"/>
</dbReference>
<dbReference type="InterPro" id="IPR020594">
    <property type="entry name" value="Ribosomal_bL9_bac/chp"/>
</dbReference>
<comment type="similarity">
    <text evidence="1">Belongs to the bacterial ribosomal protein bL9 family.</text>
</comment>
<dbReference type="EMBL" id="JAEDAM010000077">
    <property type="protein sequence ID" value="MBS8122352.1"/>
    <property type="molecule type" value="Genomic_DNA"/>
</dbReference>
<dbReference type="InterPro" id="IPR000244">
    <property type="entry name" value="Ribosomal_bL9"/>
</dbReference>
<evidence type="ECO:0000256" key="2">
    <source>
        <dbReference type="ARBA" id="ARBA00022730"/>
    </source>
</evidence>
<evidence type="ECO:0000256" key="3">
    <source>
        <dbReference type="ARBA" id="ARBA00022884"/>
    </source>
</evidence>
<proteinExistence type="inferred from homology"/>
<keyword evidence="2" id="KW-0699">rRNA-binding</keyword>
<dbReference type="Gene3D" id="3.40.5.10">
    <property type="entry name" value="Ribosomal protein L9, N-terminal domain"/>
    <property type="match status" value="1"/>
</dbReference>
<dbReference type="InterPro" id="IPR009027">
    <property type="entry name" value="Ribosomal_bL9/RNase_H1_N"/>
</dbReference>
<dbReference type="SUPFAM" id="SSF55658">
    <property type="entry name" value="L9 N-domain-like"/>
    <property type="match status" value="1"/>
</dbReference>
<keyword evidence="3" id="KW-0694">RNA-binding</keyword>
<dbReference type="PANTHER" id="PTHR21368">
    <property type="entry name" value="50S RIBOSOMAL PROTEIN L9"/>
    <property type="match status" value="1"/>
</dbReference>
<dbReference type="SUPFAM" id="SSF55653">
    <property type="entry name" value="Ribosomal protein L9 C-domain"/>
    <property type="match status" value="1"/>
</dbReference>
<dbReference type="InterPro" id="IPR036791">
    <property type="entry name" value="Ribosomal_bL9_C_sf"/>
</dbReference>
<name>A0ABS5QMP9_9BACT</name>
<dbReference type="Pfam" id="PF03948">
    <property type="entry name" value="Ribosomal_L9_C"/>
    <property type="match status" value="1"/>
</dbReference>
<accession>A0ABS5QMP9</accession>
<dbReference type="NCBIfam" id="TIGR00158">
    <property type="entry name" value="L9"/>
    <property type="match status" value="1"/>
</dbReference>
<evidence type="ECO:0000259" key="8">
    <source>
        <dbReference type="Pfam" id="PF01281"/>
    </source>
</evidence>
<sequence>MKKKIKVILLENTAGLGNKGTLLEVSPAYANNSLIPKGIAKLADINTVNKIEQEEQKKITEKNKNQEKFLNLLQQNKEEALCIEKAVSPMGKLYEKIDEKVISLNIVSQYKINIPKKNIKLNKKIENIGDYEAEINFESKKYKIKIKVIGK</sequence>
<evidence type="ECO:0000313" key="11">
    <source>
        <dbReference type="Proteomes" id="UP000680365"/>
    </source>
</evidence>
<evidence type="ECO:0000256" key="5">
    <source>
        <dbReference type="ARBA" id="ARBA00023274"/>
    </source>
</evidence>
<dbReference type="Gene3D" id="3.10.430.100">
    <property type="entry name" value="Ribosomal protein L9, C-terminal domain"/>
    <property type="match status" value="1"/>
</dbReference>
<keyword evidence="5" id="KW-0687">Ribonucleoprotein</keyword>
<feature type="domain" description="Large ribosomal subunit protein bL9 C-terminal" evidence="9">
    <location>
        <begin position="78"/>
        <end position="148"/>
    </location>
</feature>
<reference evidence="10 11" key="1">
    <citation type="journal article" date="2021" name="Nat. Commun.">
        <title>Reductive evolution and unique predatory mode in the CPR bacterium Vampirococcus lugosii.</title>
        <authorList>
            <person name="Moreira D."/>
            <person name="Zivanovic Y."/>
            <person name="Lopez-Archilla A.I."/>
            <person name="Iniesto M."/>
            <person name="Lopez-Garcia P."/>
        </authorList>
    </citation>
    <scope>NUCLEOTIDE SEQUENCE [LARGE SCALE GENOMIC DNA]</scope>
    <source>
        <strain evidence="10">Chiprana</strain>
    </source>
</reference>
<dbReference type="Proteomes" id="UP000680365">
    <property type="component" value="Unassembled WGS sequence"/>
</dbReference>